<dbReference type="SUPFAM" id="SSF54534">
    <property type="entry name" value="FKBP-like"/>
    <property type="match status" value="1"/>
</dbReference>
<dbReference type="OrthoDB" id="1424215at2"/>
<dbReference type="STRING" id="746697.Aeqsu_0288"/>
<evidence type="ECO:0000256" key="2">
    <source>
        <dbReference type="ARBA" id="ARBA00013194"/>
    </source>
</evidence>
<comment type="catalytic activity">
    <reaction evidence="1 4">
        <text>[protein]-peptidylproline (omega=180) = [protein]-peptidylproline (omega=0)</text>
        <dbReference type="Rhea" id="RHEA:16237"/>
        <dbReference type="Rhea" id="RHEA-COMP:10747"/>
        <dbReference type="Rhea" id="RHEA-COMP:10748"/>
        <dbReference type="ChEBI" id="CHEBI:83833"/>
        <dbReference type="ChEBI" id="CHEBI:83834"/>
        <dbReference type="EC" id="5.2.1.8"/>
    </reaction>
</comment>
<organism evidence="6 7">
    <name type="scientific">Aequorivita sublithincola (strain DSM 14238 / LMG 21431 / ACAM 643 / 9-3)</name>
    <dbReference type="NCBI Taxonomy" id="746697"/>
    <lineage>
        <taxon>Bacteria</taxon>
        <taxon>Pseudomonadati</taxon>
        <taxon>Bacteroidota</taxon>
        <taxon>Flavobacteriia</taxon>
        <taxon>Flavobacteriales</taxon>
        <taxon>Flavobacteriaceae</taxon>
        <taxon>Aequorivita</taxon>
    </lineage>
</organism>
<keyword evidence="3 4" id="KW-0697">Rotamase</keyword>
<evidence type="ECO:0000256" key="1">
    <source>
        <dbReference type="ARBA" id="ARBA00000971"/>
    </source>
</evidence>
<proteinExistence type="predicted"/>
<name>I3YS36_AEQSU</name>
<reference evidence="6 7" key="1">
    <citation type="submission" date="2012-06" db="EMBL/GenBank/DDBJ databases">
        <title>The complete genome of Aequorivita sublithincola DSM 14238.</title>
        <authorList>
            <consortium name="US DOE Joint Genome Institute (JGI-PGF)"/>
            <person name="Lucas S."/>
            <person name="Copeland A."/>
            <person name="Lapidus A."/>
            <person name="Goodwin L."/>
            <person name="Pitluck S."/>
            <person name="Peters L."/>
            <person name="Munk A.C.C."/>
            <person name="Kyrpides N."/>
            <person name="Mavromatis K."/>
            <person name="Pagani I."/>
            <person name="Ivanova N."/>
            <person name="Ovchinnikova G."/>
            <person name="Zeytun A."/>
            <person name="Detter J.C."/>
            <person name="Han C."/>
            <person name="Land M."/>
            <person name="Hauser L."/>
            <person name="Markowitz V."/>
            <person name="Cheng J.-F."/>
            <person name="Hugenholtz P."/>
            <person name="Woyke T."/>
            <person name="Wu D."/>
            <person name="Tindall B."/>
            <person name="Faehnrich R."/>
            <person name="Brambilla E."/>
            <person name="Klenk H.-P."/>
            <person name="Eisen J.A."/>
        </authorList>
    </citation>
    <scope>NUCLEOTIDE SEQUENCE [LARGE SCALE GENOMIC DNA]</scope>
    <source>
        <strain evidence="7">DSM 14238 / LMG 21431 / ACAM 643 / 9-3</strain>
    </source>
</reference>
<protein>
    <recommendedName>
        <fullName evidence="2 4">peptidylprolyl isomerase</fullName>
        <ecNumber evidence="2 4">5.2.1.8</ecNumber>
    </recommendedName>
</protein>
<dbReference type="InterPro" id="IPR018247">
    <property type="entry name" value="EF_Hand_1_Ca_BS"/>
</dbReference>
<dbReference type="AlphaFoldDB" id="I3YS36"/>
<dbReference type="PATRIC" id="fig|746697.3.peg.288"/>
<evidence type="ECO:0000256" key="3">
    <source>
        <dbReference type="ARBA" id="ARBA00023110"/>
    </source>
</evidence>
<dbReference type="GO" id="GO:0003755">
    <property type="term" value="F:peptidyl-prolyl cis-trans isomerase activity"/>
    <property type="evidence" value="ECO:0007669"/>
    <property type="project" value="UniProtKB-KW"/>
</dbReference>
<dbReference type="InterPro" id="IPR046357">
    <property type="entry name" value="PPIase_dom_sf"/>
</dbReference>
<dbReference type="InterPro" id="IPR001179">
    <property type="entry name" value="PPIase_FKBP_dom"/>
</dbReference>
<dbReference type="Gene3D" id="3.10.50.40">
    <property type="match status" value="1"/>
</dbReference>
<dbReference type="eggNOG" id="COG0545">
    <property type="taxonomic scope" value="Bacteria"/>
</dbReference>
<sequence length="304" mass="33773">MIKIKYGVALLVTLLIVTVSCKKDDNDGPVGPPPHDRGEEAAIAQTEIEDFLATHFYNYTEFENDPENFKLRFDTIPKGNTDIIPLMDQVDFLKVTDLVDKSVEYTLYYLVVREGGGEKPHFSDYTTNTYDGRLLNLDLFDSAVTPVRFNLVDSNMSAGIIRGLQQAMIQFRGATNVMSNPDGTLTFENYGIGAVFVPSGLAYFQYPPVGNLKAYEQLVFSFELFGVEVADHDDDGIDSYLEDLNGNGYLFDDDTDGNGVPNYLDTDDDGDGRLTKDEIEIINGVVNYPDKNGNGTPDYLDPTI</sequence>
<evidence type="ECO:0000313" key="6">
    <source>
        <dbReference type="EMBL" id="AFL79804.1"/>
    </source>
</evidence>
<gene>
    <name evidence="6" type="ordered locus">Aeqsu_0288</name>
</gene>
<evidence type="ECO:0000313" key="7">
    <source>
        <dbReference type="Proteomes" id="UP000006049"/>
    </source>
</evidence>
<keyword evidence="7" id="KW-1185">Reference proteome</keyword>
<keyword evidence="4" id="KW-0413">Isomerase</keyword>
<dbReference type="KEGG" id="asl:Aeqsu_0288"/>
<accession>I3YS36</accession>
<dbReference type="HOGENOM" id="CLU_059537_0_0_10"/>
<dbReference type="EMBL" id="CP003280">
    <property type="protein sequence ID" value="AFL79804.1"/>
    <property type="molecule type" value="Genomic_DNA"/>
</dbReference>
<feature type="domain" description="PPIase FKBP-type" evidence="5">
    <location>
        <begin position="123"/>
        <end position="228"/>
    </location>
</feature>
<evidence type="ECO:0000256" key="4">
    <source>
        <dbReference type="PROSITE-ProRule" id="PRU00277"/>
    </source>
</evidence>
<dbReference type="EC" id="5.2.1.8" evidence="2 4"/>
<dbReference type="PROSITE" id="PS50059">
    <property type="entry name" value="FKBP_PPIASE"/>
    <property type="match status" value="1"/>
</dbReference>
<dbReference type="PROSITE" id="PS00018">
    <property type="entry name" value="EF_HAND_1"/>
    <property type="match status" value="1"/>
</dbReference>
<dbReference type="PROSITE" id="PS51257">
    <property type="entry name" value="PROKAR_LIPOPROTEIN"/>
    <property type="match status" value="1"/>
</dbReference>
<evidence type="ECO:0000259" key="5">
    <source>
        <dbReference type="PROSITE" id="PS50059"/>
    </source>
</evidence>
<dbReference type="Proteomes" id="UP000006049">
    <property type="component" value="Chromosome"/>
</dbReference>